<dbReference type="EMBL" id="MCGO01000009">
    <property type="protein sequence ID" value="ORY49545.1"/>
    <property type="molecule type" value="Genomic_DNA"/>
</dbReference>
<feature type="compositionally biased region" description="Low complexity" evidence="1">
    <location>
        <begin position="17"/>
        <end position="27"/>
    </location>
</feature>
<evidence type="ECO:0000313" key="4">
    <source>
        <dbReference type="Proteomes" id="UP000193642"/>
    </source>
</evidence>
<keyword evidence="2" id="KW-0472">Membrane</keyword>
<reference evidence="3 4" key="1">
    <citation type="submission" date="2016-07" db="EMBL/GenBank/DDBJ databases">
        <title>Pervasive Adenine N6-methylation of Active Genes in Fungi.</title>
        <authorList>
            <consortium name="DOE Joint Genome Institute"/>
            <person name="Mondo S.J."/>
            <person name="Dannebaum R.O."/>
            <person name="Kuo R.C."/>
            <person name="Labutti K."/>
            <person name="Haridas S."/>
            <person name="Kuo A."/>
            <person name="Salamov A."/>
            <person name="Ahrendt S.R."/>
            <person name="Lipzen A."/>
            <person name="Sullivan W."/>
            <person name="Andreopoulos W.B."/>
            <person name="Clum A."/>
            <person name="Lindquist E."/>
            <person name="Daum C."/>
            <person name="Ramamoorthy G.K."/>
            <person name="Gryganskyi A."/>
            <person name="Culley D."/>
            <person name="Magnuson J.K."/>
            <person name="James T.Y."/>
            <person name="O'Malley M.A."/>
            <person name="Stajich J.E."/>
            <person name="Spatafora J.W."/>
            <person name="Visel A."/>
            <person name="Grigoriev I.V."/>
        </authorList>
    </citation>
    <scope>NUCLEOTIDE SEQUENCE [LARGE SCALE GENOMIC DNA]</scope>
    <source>
        <strain evidence="3 4">JEL800</strain>
    </source>
</reference>
<feature type="compositionally biased region" description="Polar residues" evidence="1">
    <location>
        <begin position="142"/>
        <end position="168"/>
    </location>
</feature>
<dbReference type="Proteomes" id="UP000193642">
    <property type="component" value="Unassembled WGS sequence"/>
</dbReference>
<proteinExistence type="predicted"/>
<feature type="compositionally biased region" description="Low complexity" evidence="1">
    <location>
        <begin position="39"/>
        <end position="54"/>
    </location>
</feature>
<dbReference type="AlphaFoldDB" id="A0A1Y2CT50"/>
<feature type="transmembrane region" description="Helical" evidence="2">
    <location>
        <begin position="297"/>
        <end position="317"/>
    </location>
</feature>
<feature type="transmembrane region" description="Helical" evidence="2">
    <location>
        <begin position="261"/>
        <end position="285"/>
    </location>
</feature>
<keyword evidence="4" id="KW-1185">Reference proteome</keyword>
<keyword evidence="2" id="KW-1133">Transmembrane helix</keyword>
<evidence type="ECO:0000256" key="1">
    <source>
        <dbReference type="SAM" id="MobiDB-lite"/>
    </source>
</evidence>
<dbReference type="OrthoDB" id="2152106at2759"/>
<feature type="region of interest" description="Disordered" evidence="1">
    <location>
        <begin position="1"/>
        <end position="221"/>
    </location>
</feature>
<evidence type="ECO:0000313" key="3">
    <source>
        <dbReference type="EMBL" id="ORY49545.1"/>
    </source>
</evidence>
<protein>
    <submittedName>
        <fullName evidence="3">Uncharacterized protein</fullName>
    </submittedName>
</protein>
<sequence length="789" mass="86350">MEDTTTPSTPPPIVRNSEVSSASTESSGGRRKQSILTHSNVRSVSQSRRSTRMSLGAELVPFPEASAPPLPGMEAQSNSPKKRLSFVGMGDDAGVEGTPKQEYPVEKVPYDVRSSSGDDDDDEEDAEDENEVGQRNSKMRNKSATIPTKKQNNSSGYLVSAASATTKPSGDIKSSVEILQTEKPKKHLSKRHGSFEDAKSTKSSSSSVQKSQTTSLRSGTSDMTDDGIMTKWLQNFDEFLEYFYSSDVYNLFLGIYESTRFLIYFYTILHIGVLATIALILRYAIGSLVSGILYYNLIHAVAGLLGKASFAIGLRAAQLISKEFTARNMIKRGKGVSLTSMTHPVPIIKLNAEEGKTLRYIFIFALLLIEGTVWFLGIQMEWEPAVSPLGRFSCIKTLYNNKPDIASVSESLGNFIQGDSDLAMIYNYGLPLGDGVVGGLAAWPLNIPSTSFSIEQYGVAFAVNAVCGNLQLAPNGTENGLTQFHITDMDVWSTMFTMKINVQLPGGSHDWAQFADSDIMQECQVRYIMGDASINFGFVSDEWGGITSGNMQGMKLNGLQLELYNTESTYFGRVQDALGVNNEYENITSWVIEATTAVFGNASYGTSQGALFCNLFQWATLPDGYYHTEITWKGMAAAMSIVAHYVLMQYDASAPTTVCEYYGMQGAGVIQCPSYVIALAATSVVICLLAELSQLFWWFLLSGGGEKNDRAAKILESPMQLLYDLRAGGTELMGDLYGEDQSASAIKAHYEEVLVRFGESRHTRPNPIGMLILGAPSEVMAMSDKREYF</sequence>
<feature type="compositionally biased region" description="Low complexity" evidence="1">
    <location>
        <begin position="201"/>
        <end position="215"/>
    </location>
</feature>
<comment type="caution">
    <text evidence="3">The sequence shown here is derived from an EMBL/GenBank/DDBJ whole genome shotgun (WGS) entry which is preliminary data.</text>
</comment>
<evidence type="ECO:0000256" key="2">
    <source>
        <dbReference type="SAM" id="Phobius"/>
    </source>
</evidence>
<gene>
    <name evidence="3" type="ORF">BCR33DRAFT_713850</name>
</gene>
<keyword evidence="2" id="KW-0812">Transmembrane</keyword>
<organism evidence="3 4">
    <name type="scientific">Rhizoclosmatium globosum</name>
    <dbReference type="NCBI Taxonomy" id="329046"/>
    <lineage>
        <taxon>Eukaryota</taxon>
        <taxon>Fungi</taxon>
        <taxon>Fungi incertae sedis</taxon>
        <taxon>Chytridiomycota</taxon>
        <taxon>Chytridiomycota incertae sedis</taxon>
        <taxon>Chytridiomycetes</taxon>
        <taxon>Chytridiales</taxon>
        <taxon>Chytriomycetaceae</taxon>
        <taxon>Rhizoclosmatium</taxon>
    </lineage>
</organism>
<accession>A0A1Y2CT50</accession>
<feature type="compositionally biased region" description="Acidic residues" evidence="1">
    <location>
        <begin position="117"/>
        <end position="131"/>
    </location>
</feature>
<name>A0A1Y2CT50_9FUNG</name>